<name>A0AB34KWZ6_9PEZI</name>
<dbReference type="GO" id="GO:0005634">
    <property type="term" value="C:nucleus"/>
    <property type="evidence" value="ECO:0007669"/>
    <property type="project" value="UniProtKB-SubCell"/>
</dbReference>
<feature type="region of interest" description="Disordered" evidence="8">
    <location>
        <begin position="700"/>
        <end position="778"/>
    </location>
</feature>
<dbReference type="PANTHER" id="PTHR31845:SF39">
    <property type="entry name" value="TRANSCRIPTION FACTOR PBCR-RELATED"/>
    <property type="match status" value="1"/>
</dbReference>
<evidence type="ECO:0000256" key="3">
    <source>
        <dbReference type="ARBA" id="ARBA00022833"/>
    </source>
</evidence>
<dbReference type="EMBL" id="JAAQHG020000004">
    <property type="protein sequence ID" value="KAL1589422.1"/>
    <property type="molecule type" value="Genomic_DNA"/>
</dbReference>
<evidence type="ECO:0000259" key="9">
    <source>
        <dbReference type="PROSITE" id="PS50048"/>
    </source>
</evidence>
<evidence type="ECO:0000256" key="6">
    <source>
        <dbReference type="ARBA" id="ARBA00023163"/>
    </source>
</evidence>
<feature type="compositionally biased region" description="Polar residues" evidence="8">
    <location>
        <begin position="177"/>
        <end position="194"/>
    </location>
</feature>
<keyword evidence="3" id="KW-0862">Zinc</keyword>
<reference evidence="10 11" key="1">
    <citation type="journal article" date="2020" name="Microbiol. Resour. Announc.">
        <title>Draft Genome Sequence of a Cladosporium Species Isolated from the Mesophotic Ascidian Didemnum maculosum.</title>
        <authorList>
            <person name="Gioti A."/>
            <person name="Siaperas R."/>
            <person name="Nikolaivits E."/>
            <person name="Le Goff G."/>
            <person name="Ouazzani J."/>
            <person name="Kotoulas G."/>
            <person name="Topakas E."/>
        </authorList>
    </citation>
    <scope>NUCLEOTIDE SEQUENCE [LARGE SCALE GENOMIC DNA]</scope>
    <source>
        <strain evidence="10 11">TM138-S3</strain>
    </source>
</reference>
<proteinExistence type="predicted"/>
<comment type="caution">
    <text evidence="10">The sequence shown here is derived from an EMBL/GenBank/DDBJ whole genome shotgun (WGS) entry which is preliminary data.</text>
</comment>
<evidence type="ECO:0000313" key="11">
    <source>
        <dbReference type="Proteomes" id="UP000803884"/>
    </source>
</evidence>
<feature type="compositionally biased region" description="Pro residues" evidence="8">
    <location>
        <begin position="16"/>
        <end position="26"/>
    </location>
</feature>
<gene>
    <name evidence="10" type="ORF">WHR41_01881</name>
</gene>
<evidence type="ECO:0000256" key="4">
    <source>
        <dbReference type="ARBA" id="ARBA00023015"/>
    </source>
</evidence>
<evidence type="ECO:0000256" key="5">
    <source>
        <dbReference type="ARBA" id="ARBA00023125"/>
    </source>
</evidence>
<dbReference type="Pfam" id="PF00172">
    <property type="entry name" value="Zn_clus"/>
    <property type="match status" value="1"/>
</dbReference>
<dbReference type="CDD" id="cd12148">
    <property type="entry name" value="fungal_TF_MHR"/>
    <property type="match status" value="1"/>
</dbReference>
<dbReference type="Gene3D" id="4.10.240.10">
    <property type="entry name" value="Zn(2)-C6 fungal-type DNA-binding domain"/>
    <property type="match status" value="1"/>
</dbReference>
<keyword evidence="2" id="KW-0479">Metal-binding</keyword>
<organism evidence="10 11">
    <name type="scientific">Cladosporium halotolerans</name>
    <dbReference type="NCBI Taxonomy" id="1052096"/>
    <lineage>
        <taxon>Eukaryota</taxon>
        <taxon>Fungi</taxon>
        <taxon>Dikarya</taxon>
        <taxon>Ascomycota</taxon>
        <taxon>Pezizomycotina</taxon>
        <taxon>Dothideomycetes</taxon>
        <taxon>Dothideomycetidae</taxon>
        <taxon>Cladosporiales</taxon>
        <taxon>Cladosporiaceae</taxon>
        <taxon>Cladosporium</taxon>
    </lineage>
</organism>
<feature type="compositionally biased region" description="Polar residues" evidence="8">
    <location>
        <begin position="208"/>
        <end position="230"/>
    </location>
</feature>
<dbReference type="PROSITE" id="PS50048">
    <property type="entry name" value="ZN2_CY6_FUNGAL_2"/>
    <property type="match status" value="1"/>
</dbReference>
<keyword evidence="11" id="KW-1185">Reference proteome</keyword>
<evidence type="ECO:0000256" key="7">
    <source>
        <dbReference type="ARBA" id="ARBA00023242"/>
    </source>
</evidence>
<dbReference type="Proteomes" id="UP000803884">
    <property type="component" value="Unassembled WGS sequence"/>
</dbReference>
<feature type="region of interest" description="Disordered" evidence="8">
    <location>
        <begin position="177"/>
        <end position="233"/>
    </location>
</feature>
<dbReference type="SUPFAM" id="SSF57701">
    <property type="entry name" value="Zn2/Cys6 DNA-binding domain"/>
    <property type="match status" value="1"/>
</dbReference>
<keyword evidence="6" id="KW-0804">Transcription</keyword>
<dbReference type="InterPro" id="IPR036864">
    <property type="entry name" value="Zn2-C6_fun-type_DNA-bd_sf"/>
</dbReference>
<dbReference type="PROSITE" id="PS00463">
    <property type="entry name" value="ZN2_CY6_FUNGAL_1"/>
    <property type="match status" value="1"/>
</dbReference>
<dbReference type="RefSeq" id="XP_069232527.1">
    <property type="nucleotide sequence ID" value="XM_069370487.1"/>
</dbReference>
<dbReference type="GO" id="GO:0000976">
    <property type="term" value="F:transcription cis-regulatory region binding"/>
    <property type="evidence" value="ECO:0007669"/>
    <property type="project" value="TreeGrafter"/>
</dbReference>
<dbReference type="GeneID" id="96003325"/>
<dbReference type="FunFam" id="4.10.240.10:FF:000003">
    <property type="entry name" value="C6 transcription factor (Leu3)"/>
    <property type="match status" value="1"/>
</dbReference>
<comment type="subcellular location">
    <subcellularLocation>
        <location evidence="1">Nucleus</location>
    </subcellularLocation>
</comment>
<dbReference type="CDD" id="cd00067">
    <property type="entry name" value="GAL4"/>
    <property type="match status" value="1"/>
</dbReference>
<evidence type="ECO:0000256" key="2">
    <source>
        <dbReference type="ARBA" id="ARBA00022723"/>
    </source>
</evidence>
<evidence type="ECO:0000256" key="1">
    <source>
        <dbReference type="ARBA" id="ARBA00004123"/>
    </source>
</evidence>
<sequence length="859" mass="94755">MAARPESVLDPALGGGPPPTQPPPPVGGGMPYYQYAHTPVAPSPGGEHEYQPPPQMSAAPAHYAPQMADGGAGAAEDPKRPRACDSCRNLKVKCELPEDRPDLPCRRCAKTGRECHITPPTRKRQKKEASRVAELEKRLEELTSTVNAQAHGRLAQYASPTDHPSDRALEIPYGRQSVSSIQSHSTPTAFQQPQDGGPAPKRRRTDDSPFTTHPSLPYSNGSPGTTTAHNSAAEEASSIELSWATASDITRFLHHTSPQQFVQRINALIPPERAPGLLKRYNTEMAPHLPAVVFPPNMTAEQLYREKPLLYLSVLGAASYGHAEQDTARNAVREAIGTIADCAVRNGAKSMELIQAMQIIALWYKPPEQAEQTNFYQIISIAATMVYDLGLNQRFNLAKARRGLMGPAKDVAPNMGIRMAPVNSDELESRRALLGCYYLCASAAMVLRRPIRFDWTKYTEDCIEELMTNPDAAPTDKLLCQHVKLQRICEEVGQQFRMHDPSATVSLDDAQVAYNVRHFENELKRWKEDIPADCRTPGLMFFEHVCSLYAHEIVLHLNHNVDDFKMPFNEESLKNVNAGFGKLTQNQMNSLQACVRAAHGILESMLNFDGKTITALPMLLYFVRCVYAVVILIKMHVAVCIPNSELGKLFQAEDLRVEYYLNGLIDHITTVARQRSIRPNKVIRILKVLRDWFEEKHKKGISAQQSGGASPPAKQQEQRQSVSGAQSGLQMLSQVATGQQSQAGDMPSDWNYDRAQNMPYGQRYSNAGSQSGAAYPAQEDNAFGMPNYAGGFNMQDPMSQDYGWGGMGVQQAMDIALGDMNGLQSGGLDNWLLGGDSMMPFVSYDTNTPAPSAMSSNRF</sequence>
<feature type="compositionally biased region" description="Polar residues" evidence="8">
    <location>
        <begin position="763"/>
        <end position="772"/>
    </location>
</feature>
<dbReference type="InterPro" id="IPR001138">
    <property type="entry name" value="Zn2Cys6_DnaBD"/>
</dbReference>
<feature type="compositionally biased region" description="Polar residues" evidence="8">
    <location>
        <begin position="702"/>
        <end position="743"/>
    </location>
</feature>
<dbReference type="SMART" id="SM00066">
    <property type="entry name" value="GAL4"/>
    <property type="match status" value="1"/>
</dbReference>
<keyword evidence="5" id="KW-0238">DNA-binding</keyword>
<dbReference type="GO" id="GO:0008270">
    <property type="term" value="F:zinc ion binding"/>
    <property type="evidence" value="ECO:0007669"/>
    <property type="project" value="InterPro"/>
</dbReference>
<dbReference type="InterPro" id="IPR051089">
    <property type="entry name" value="prtT"/>
</dbReference>
<keyword evidence="7" id="KW-0539">Nucleus</keyword>
<evidence type="ECO:0000313" key="10">
    <source>
        <dbReference type="EMBL" id="KAL1589422.1"/>
    </source>
</evidence>
<dbReference type="AlphaFoldDB" id="A0AB34KWZ6"/>
<dbReference type="PANTHER" id="PTHR31845">
    <property type="entry name" value="FINGER DOMAIN PROTEIN, PUTATIVE-RELATED"/>
    <property type="match status" value="1"/>
</dbReference>
<feature type="domain" description="Zn(2)-C6 fungal-type" evidence="9">
    <location>
        <begin position="83"/>
        <end position="117"/>
    </location>
</feature>
<accession>A0AB34KWZ6</accession>
<evidence type="ECO:0000256" key="8">
    <source>
        <dbReference type="SAM" id="MobiDB-lite"/>
    </source>
</evidence>
<keyword evidence="4" id="KW-0805">Transcription regulation</keyword>
<protein>
    <recommendedName>
        <fullName evidence="9">Zn(2)-C6 fungal-type domain-containing protein</fullName>
    </recommendedName>
</protein>
<dbReference type="GO" id="GO:0000981">
    <property type="term" value="F:DNA-binding transcription factor activity, RNA polymerase II-specific"/>
    <property type="evidence" value="ECO:0007669"/>
    <property type="project" value="InterPro"/>
</dbReference>
<dbReference type="GO" id="GO:0001216">
    <property type="term" value="F:DNA-binding transcription activator activity"/>
    <property type="evidence" value="ECO:0007669"/>
    <property type="project" value="UniProtKB-ARBA"/>
</dbReference>
<feature type="region of interest" description="Disordered" evidence="8">
    <location>
        <begin position="1"/>
        <end position="82"/>
    </location>
</feature>